<dbReference type="PANTHER" id="PTHR43767">
    <property type="entry name" value="LONG-CHAIN-FATTY-ACID--COA LIGASE"/>
    <property type="match status" value="1"/>
</dbReference>
<dbReference type="InterPro" id="IPR050237">
    <property type="entry name" value="ATP-dep_AMP-bd_enzyme"/>
</dbReference>
<dbReference type="InterPro" id="IPR000873">
    <property type="entry name" value="AMP-dep_synth/lig_dom"/>
</dbReference>
<evidence type="ECO:0000259" key="3">
    <source>
        <dbReference type="Pfam" id="PF00501"/>
    </source>
</evidence>
<dbReference type="Gene3D" id="3.30.300.30">
    <property type="match status" value="1"/>
</dbReference>
<dbReference type="InterPro" id="IPR045851">
    <property type="entry name" value="AMP-bd_C_sf"/>
</dbReference>
<evidence type="ECO:0000313" key="6">
    <source>
        <dbReference type="Proteomes" id="UP000440096"/>
    </source>
</evidence>
<evidence type="ECO:0000256" key="2">
    <source>
        <dbReference type="ARBA" id="ARBA00022598"/>
    </source>
</evidence>
<accession>A0A6N7Z6V6</accession>
<dbReference type="AlphaFoldDB" id="A0A6N7Z6V6"/>
<feature type="domain" description="AMP-dependent synthetase/ligase" evidence="3">
    <location>
        <begin position="8"/>
        <end position="371"/>
    </location>
</feature>
<reference evidence="5 6" key="1">
    <citation type="submission" date="2019-11" db="EMBL/GenBank/DDBJ databases">
        <title>Draft genome of Amycolatopsis RM579.</title>
        <authorList>
            <person name="Duangmal K."/>
            <person name="Mingma R."/>
        </authorList>
    </citation>
    <scope>NUCLEOTIDE SEQUENCE [LARGE SCALE GENOMIC DNA]</scope>
    <source>
        <strain evidence="5 6">RM579</strain>
    </source>
</reference>
<dbReference type="SUPFAM" id="SSF56801">
    <property type="entry name" value="Acetyl-CoA synthetase-like"/>
    <property type="match status" value="1"/>
</dbReference>
<dbReference type="Pfam" id="PF13193">
    <property type="entry name" value="AMP-binding_C"/>
    <property type="match status" value="1"/>
</dbReference>
<evidence type="ECO:0000313" key="5">
    <source>
        <dbReference type="EMBL" id="MTD56610.1"/>
    </source>
</evidence>
<dbReference type="PROSITE" id="PS00455">
    <property type="entry name" value="AMP_BINDING"/>
    <property type="match status" value="1"/>
</dbReference>
<dbReference type="NCBIfam" id="NF004837">
    <property type="entry name" value="PRK06187.1"/>
    <property type="match status" value="1"/>
</dbReference>
<dbReference type="Gene3D" id="3.40.50.12780">
    <property type="entry name" value="N-terminal domain of ligase-like"/>
    <property type="match status" value="1"/>
</dbReference>
<dbReference type="Pfam" id="PF00501">
    <property type="entry name" value="AMP-binding"/>
    <property type="match status" value="1"/>
</dbReference>
<comment type="caution">
    <text evidence="5">The sequence shown here is derived from an EMBL/GenBank/DDBJ whole genome shotgun (WGS) entry which is preliminary data.</text>
</comment>
<name>A0A6N7Z6V6_9PSEU</name>
<keyword evidence="6" id="KW-1185">Reference proteome</keyword>
<sequence length="515" mass="55674">MYLTQGLHRAVQQTPDAIATIYRDRHRTFTEIAGRVARLAGALRDHGVRDGDRVAMLSLNSDRYHEYLLAVPWANGVINPVNVRWSPAEIAYSLRDSGSRTLLVDDTFADTVPAVRAECPELTTVIHAGDGGTPEGMLPYEDLVTGSEPIEDARRGGNELAGLFYTGGTTGHPKGVMLSHSNLMVSAFGLAASGYLSAGEVRLLHAAPMFHLADLAFWNAATARGGTHVIVPAFKPVEVMEAIAEHEVTETLLVPVMIQILIDHPDIAEHDLSSLRAVMYGASPIPQAVLERAMKALPNASFTQAYGMTELSPVATLLSPDDHKVTELLRAAGRAAPHSEVRIVDTNDEEVPHGTVGEIVVRGGHVMQGYWNRPEETAAALRGGWMHTGDGGYLDDAGYLYVVDRIKDMIVTGGENVYSAEVENALATHPAVAACAVIGVPDPDWGERVHAVVVRQPGHEVTAGELREHVKTLIAGYKAPRTAEFVDALPVSGTGKILKRELRKRYWTGADRQVQ</sequence>
<protein>
    <submittedName>
        <fullName evidence="5">Long-chain-fatty-acid--CoA ligase</fullName>
    </submittedName>
</protein>
<dbReference type="Proteomes" id="UP000440096">
    <property type="component" value="Unassembled WGS sequence"/>
</dbReference>
<dbReference type="PANTHER" id="PTHR43767:SF1">
    <property type="entry name" value="NONRIBOSOMAL PEPTIDE SYNTHASE PES1 (EUROFUNG)-RELATED"/>
    <property type="match status" value="1"/>
</dbReference>
<dbReference type="RefSeq" id="WP_154758763.1">
    <property type="nucleotide sequence ID" value="NZ_WMBA01000036.1"/>
</dbReference>
<organism evidence="5 6">
    <name type="scientific">Amycolatopsis pithecellobii</name>
    <dbReference type="NCBI Taxonomy" id="664692"/>
    <lineage>
        <taxon>Bacteria</taxon>
        <taxon>Bacillati</taxon>
        <taxon>Actinomycetota</taxon>
        <taxon>Actinomycetes</taxon>
        <taxon>Pseudonocardiales</taxon>
        <taxon>Pseudonocardiaceae</taxon>
        <taxon>Amycolatopsis</taxon>
    </lineage>
</organism>
<evidence type="ECO:0000259" key="4">
    <source>
        <dbReference type="Pfam" id="PF13193"/>
    </source>
</evidence>
<comment type="similarity">
    <text evidence="1">Belongs to the ATP-dependent AMP-binding enzyme family.</text>
</comment>
<dbReference type="InterPro" id="IPR025110">
    <property type="entry name" value="AMP-bd_C"/>
</dbReference>
<dbReference type="InterPro" id="IPR020845">
    <property type="entry name" value="AMP-binding_CS"/>
</dbReference>
<dbReference type="InterPro" id="IPR042099">
    <property type="entry name" value="ANL_N_sf"/>
</dbReference>
<dbReference type="EMBL" id="WMBA01000036">
    <property type="protein sequence ID" value="MTD56610.1"/>
    <property type="molecule type" value="Genomic_DNA"/>
</dbReference>
<dbReference type="OrthoDB" id="3172305at2"/>
<proteinExistence type="inferred from homology"/>
<feature type="domain" description="AMP-binding enzyme C-terminal" evidence="4">
    <location>
        <begin position="421"/>
        <end position="496"/>
    </location>
</feature>
<gene>
    <name evidence="5" type="ORF">GKO32_21965</name>
</gene>
<dbReference type="GO" id="GO:0016878">
    <property type="term" value="F:acid-thiol ligase activity"/>
    <property type="evidence" value="ECO:0007669"/>
    <property type="project" value="UniProtKB-ARBA"/>
</dbReference>
<keyword evidence="2 5" id="KW-0436">Ligase</keyword>
<dbReference type="FunFam" id="3.30.300.30:FF:000008">
    <property type="entry name" value="2,3-dihydroxybenzoate-AMP ligase"/>
    <property type="match status" value="1"/>
</dbReference>
<evidence type="ECO:0000256" key="1">
    <source>
        <dbReference type="ARBA" id="ARBA00006432"/>
    </source>
</evidence>
<dbReference type="CDD" id="cd17631">
    <property type="entry name" value="FACL_FadD13-like"/>
    <property type="match status" value="1"/>
</dbReference>